<evidence type="ECO:0000313" key="1">
    <source>
        <dbReference type="EMBL" id="KAF7137823.1"/>
    </source>
</evidence>
<dbReference type="Proteomes" id="UP000626092">
    <property type="component" value="Unassembled WGS sequence"/>
</dbReference>
<proteinExistence type="predicted"/>
<protein>
    <submittedName>
        <fullName evidence="1">Uncharacterized protein</fullName>
    </submittedName>
</protein>
<organism evidence="1 2">
    <name type="scientific">Rhododendron simsii</name>
    <name type="common">Sims's rhododendron</name>
    <dbReference type="NCBI Taxonomy" id="118357"/>
    <lineage>
        <taxon>Eukaryota</taxon>
        <taxon>Viridiplantae</taxon>
        <taxon>Streptophyta</taxon>
        <taxon>Embryophyta</taxon>
        <taxon>Tracheophyta</taxon>
        <taxon>Spermatophyta</taxon>
        <taxon>Magnoliopsida</taxon>
        <taxon>eudicotyledons</taxon>
        <taxon>Gunneridae</taxon>
        <taxon>Pentapetalae</taxon>
        <taxon>asterids</taxon>
        <taxon>Ericales</taxon>
        <taxon>Ericaceae</taxon>
        <taxon>Ericoideae</taxon>
        <taxon>Rhodoreae</taxon>
        <taxon>Rhododendron</taxon>
    </lineage>
</organism>
<gene>
    <name evidence="1" type="ORF">RHSIM_Rhsim07G0182700</name>
</gene>
<dbReference type="OrthoDB" id="1934862at2759"/>
<sequence>MDNRNHHFLPLLMFKLDTLESIFHGSSVKIHQTKKSLTRKEFTYGLQMRFDPNAFEDATGELTKLKQNSIIQVWMDARSEKGLCYNCDEKFIRGHRCQRKQLYLMMVDEDKIDDIGQDDQAENERALEDEIQLSMHALSGSNSFRTMKILGFLRGKAITILIDSGSTHNFVEPGAVRLSGVTIQLHISL</sequence>
<comment type="caution">
    <text evidence="1">The sequence shown here is derived from an EMBL/GenBank/DDBJ whole genome shotgun (WGS) entry which is preliminary data.</text>
</comment>
<reference evidence="1" key="1">
    <citation type="submission" date="2019-11" db="EMBL/GenBank/DDBJ databases">
        <authorList>
            <person name="Liu Y."/>
            <person name="Hou J."/>
            <person name="Li T.-Q."/>
            <person name="Guan C.-H."/>
            <person name="Wu X."/>
            <person name="Wu H.-Z."/>
            <person name="Ling F."/>
            <person name="Zhang R."/>
            <person name="Shi X.-G."/>
            <person name="Ren J.-P."/>
            <person name="Chen E.-F."/>
            <person name="Sun J.-M."/>
        </authorList>
    </citation>
    <scope>NUCLEOTIDE SEQUENCE</scope>
    <source>
        <strain evidence="1">Adult_tree_wgs_1</strain>
        <tissue evidence="1">Leaves</tissue>
    </source>
</reference>
<dbReference type="EMBL" id="WJXA01000007">
    <property type="protein sequence ID" value="KAF7137823.1"/>
    <property type="molecule type" value="Genomic_DNA"/>
</dbReference>
<keyword evidence="2" id="KW-1185">Reference proteome</keyword>
<accession>A0A834LHZ1</accession>
<evidence type="ECO:0000313" key="2">
    <source>
        <dbReference type="Proteomes" id="UP000626092"/>
    </source>
</evidence>
<dbReference type="AlphaFoldDB" id="A0A834LHZ1"/>
<name>A0A834LHZ1_RHOSS</name>